<proteinExistence type="predicted"/>
<dbReference type="HOGENOM" id="CLU_2100509_0_0_1"/>
<evidence type="ECO:0000313" key="1">
    <source>
        <dbReference type="EMBL" id="KEH27775.1"/>
    </source>
</evidence>
<reference evidence="1 3" key="1">
    <citation type="journal article" date="2011" name="Nature">
        <title>The Medicago genome provides insight into the evolution of rhizobial symbioses.</title>
        <authorList>
            <person name="Young N.D."/>
            <person name="Debelle F."/>
            <person name="Oldroyd G.E."/>
            <person name="Geurts R."/>
            <person name="Cannon S.B."/>
            <person name="Udvardi M.K."/>
            <person name="Benedito V.A."/>
            <person name="Mayer K.F."/>
            <person name="Gouzy J."/>
            <person name="Schoof H."/>
            <person name="Van de Peer Y."/>
            <person name="Proost S."/>
            <person name="Cook D.R."/>
            <person name="Meyers B.C."/>
            <person name="Spannagl M."/>
            <person name="Cheung F."/>
            <person name="De Mita S."/>
            <person name="Krishnakumar V."/>
            <person name="Gundlach H."/>
            <person name="Zhou S."/>
            <person name="Mudge J."/>
            <person name="Bharti A.K."/>
            <person name="Murray J.D."/>
            <person name="Naoumkina M.A."/>
            <person name="Rosen B."/>
            <person name="Silverstein K.A."/>
            <person name="Tang H."/>
            <person name="Rombauts S."/>
            <person name="Zhao P.X."/>
            <person name="Zhou P."/>
            <person name="Barbe V."/>
            <person name="Bardou P."/>
            <person name="Bechner M."/>
            <person name="Bellec A."/>
            <person name="Berger A."/>
            <person name="Berges H."/>
            <person name="Bidwell S."/>
            <person name="Bisseling T."/>
            <person name="Choisne N."/>
            <person name="Couloux A."/>
            <person name="Denny R."/>
            <person name="Deshpande S."/>
            <person name="Dai X."/>
            <person name="Doyle J.J."/>
            <person name="Dudez A.M."/>
            <person name="Farmer A.D."/>
            <person name="Fouteau S."/>
            <person name="Franken C."/>
            <person name="Gibelin C."/>
            <person name="Gish J."/>
            <person name="Goldstein S."/>
            <person name="Gonzalez A.J."/>
            <person name="Green P.J."/>
            <person name="Hallab A."/>
            <person name="Hartog M."/>
            <person name="Hua A."/>
            <person name="Humphray S.J."/>
            <person name="Jeong D.H."/>
            <person name="Jing Y."/>
            <person name="Jocker A."/>
            <person name="Kenton S.M."/>
            <person name="Kim D.J."/>
            <person name="Klee K."/>
            <person name="Lai H."/>
            <person name="Lang C."/>
            <person name="Lin S."/>
            <person name="Macmil S.L."/>
            <person name="Magdelenat G."/>
            <person name="Matthews L."/>
            <person name="McCorrison J."/>
            <person name="Monaghan E.L."/>
            <person name="Mun J.H."/>
            <person name="Najar F.Z."/>
            <person name="Nicholson C."/>
            <person name="Noirot C."/>
            <person name="O'Bleness M."/>
            <person name="Paule C.R."/>
            <person name="Poulain J."/>
            <person name="Prion F."/>
            <person name="Qin B."/>
            <person name="Qu C."/>
            <person name="Retzel E.F."/>
            <person name="Riddle C."/>
            <person name="Sallet E."/>
            <person name="Samain S."/>
            <person name="Samson N."/>
            <person name="Sanders I."/>
            <person name="Saurat O."/>
            <person name="Scarpelli C."/>
            <person name="Schiex T."/>
            <person name="Segurens B."/>
            <person name="Severin A.J."/>
            <person name="Sherrier D.J."/>
            <person name="Shi R."/>
            <person name="Sims S."/>
            <person name="Singer S.R."/>
            <person name="Sinharoy S."/>
            <person name="Sterck L."/>
            <person name="Viollet A."/>
            <person name="Wang B.B."/>
            <person name="Wang K."/>
            <person name="Wang M."/>
            <person name="Wang X."/>
            <person name="Warfsmann J."/>
            <person name="Weissenbach J."/>
            <person name="White D.D."/>
            <person name="White J.D."/>
            <person name="Wiley G.B."/>
            <person name="Wincker P."/>
            <person name="Xing Y."/>
            <person name="Yang L."/>
            <person name="Yao Z."/>
            <person name="Ying F."/>
            <person name="Zhai J."/>
            <person name="Zhou L."/>
            <person name="Zuber A."/>
            <person name="Denarie J."/>
            <person name="Dixon R.A."/>
            <person name="May G.D."/>
            <person name="Schwartz D.C."/>
            <person name="Rogers J."/>
            <person name="Quetier F."/>
            <person name="Town C.D."/>
            <person name="Roe B.A."/>
        </authorList>
    </citation>
    <scope>NUCLEOTIDE SEQUENCE [LARGE SCALE GENOMIC DNA]</scope>
    <source>
        <strain evidence="1">A17</strain>
        <strain evidence="2 3">cv. Jemalong A17</strain>
    </source>
</reference>
<organism evidence="1 3">
    <name type="scientific">Medicago truncatula</name>
    <name type="common">Barrel medic</name>
    <name type="synonym">Medicago tribuloides</name>
    <dbReference type="NCBI Taxonomy" id="3880"/>
    <lineage>
        <taxon>Eukaryota</taxon>
        <taxon>Viridiplantae</taxon>
        <taxon>Streptophyta</taxon>
        <taxon>Embryophyta</taxon>
        <taxon>Tracheophyta</taxon>
        <taxon>Spermatophyta</taxon>
        <taxon>Magnoliopsida</taxon>
        <taxon>eudicotyledons</taxon>
        <taxon>Gunneridae</taxon>
        <taxon>Pentapetalae</taxon>
        <taxon>rosids</taxon>
        <taxon>fabids</taxon>
        <taxon>Fabales</taxon>
        <taxon>Fabaceae</taxon>
        <taxon>Papilionoideae</taxon>
        <taxon>50 kb inversion clade</taxon>
        <taxon>NPAAA clade</taxon>
        <taxon>Hologalegina</taxon>
        <taxon>IRL clade</taxon>
        <taxon>Trifolieae</taxon>
        <taxon>Medicago</taxon>
    </lineage>
</organism>
<evidence type="ECO:0000313" key="2">
    <source>
        <dbReference type="EnsemblPlants" id="KEH27775"/>
    </source>
</evidence>
<protein>
    <submittedName>
        <fullName evidence="1 2">Uncharacterized protein</fullName>
    </submittedName>
</protein>
<dbReference type="STRING" id="3880.A0A072UPK4"/>
<dbReference type="EMBL" id="CM001221">
    <property type="protein sequence ID" value="KEH27775.1"/>
    <property type="molecule type" value="Genomic_DNA"/>
</dbReference>
<sequence>MLLSHHTKALLEKFKGFVYREIVSSYDCIGEKGIVREISMTAYPCYIEAKCVCKLATENVRVTSALTLQLWRGFYHDRYKDIVEDSFPHLVIAPNAGIAAYSIAPPLSKAPAERIA</sequence>
<keyword evidence="3" id="KW-1185">Reference proteome</keyword>
<reference evidence="2" key="3">
    <citation type="submission" date="2015-04" db="UniProtKB">
        <authorList>
            <consortium name="EnsemblPlants"/>
        </authorList>
    </citation>
    <scope>IDENTIFICATION</scope>
    <source>
        <strain evidence="2">cv. Jemalong A17</strain>
    </source>
</reference>
<evidence type="ECO:0000313" key="3">
    <source>
        <dbReference type="Proteomes" id="UP000002051"/>
    </source>
</evidence>
<reference evidence="1 3" key="2">
    <citation type="journal article" date="2014" name="BMC Genomics">
        <title>An improved genome release (version Mt4.0) for the model legume Medicago truncatula.</title>
        <authorList>
            <person name="Tang H."/>
            <person name="Krishnakumar V."/>
            <person name="Bidwell S."/>
            <person name="Rosen B."/>
            <person name="Chan A."/>
            <person name="Zhou S."/>
            <person name="Gentzbittel L."/>
            <person name="Childs K.L."/>
            <person name="Yandell M."/>
            <person name="Gundlach H."/>
            <person name="Mayer K.F."/>
            <person name="Schwartz D.C."/>
            <person name="Town C.D."/>
        </authorList>
    </citation>
    <scope>GENOME REANNOTATION</scope>
    <source>
        <strain evidence="1">A17</strain>
        <strain evidence="2 3">cv. Jemalong A17</strain>
    </source>
</reference>
<accession>A0A072UPK4</accession>
<gene>
    <name evidence="1" type="ordered locus">MTR_5g036455</name>
</gene>
<dbReference type="PANTHER" id="PTHR47570:SF1">
    <property type="entry name" value="ZINC ION BINDING PROTEIN"/>
    <property type="match status" value="1"/>
</dbReference>
<dbReference type="Proteomes" id="UP000002051">
    <property type="component" value="Chromosome 5"/>
</dbReference>
<dbReference type="AlphaFoldDB" id="A0A072UPK4"/>
<dbReference type="PANTHER" id="PTHR47570">
    <property type="entry name" value="ZINC ION BINDING PROTEIN"/>
    <property type="match status" value="1"/>
</dbReference>
<dbReference type="EnsemblPlants" id="KEH27775">
    <property type="protein sequence ID" value="KEH27775"/>
    <property type="gene ID" value="MTR_5g036455"/>
</dbReference>
<name>A0A072UPK4_MEDTR</name>